<dbReference type="InterPro" id="IPR012319">
    <property type="entry name" value="FPG_cat"/>
</dbReference>
<proteinExistence type="inferred from homology"/>
<gene>
    <name evidence="11" type="ORF">OC683_02345</name>
</gene>
<dbReference type="SUPFAM" id="SSF81624">
    <property type="entry name" value="N-terminal domain of MutM-like DNA repair proteins"/>
    <property type="match status" value="1"/>
</dbReference>
<dbReference type="PROSITE" id="PS51068">
    <property type="entry name" value="FPG_CAT"/>
    <property type="match status" value="1"/>
</dbReference>
<evidence type="ECO:0000256" key="7">
    <source>
        <dbReference type="ARBA" id="ARBA00023239"/>
    </source>
</evidence>
<keyword evidence="9" id="KW-0326">Glycosidase</keyword>
<comment type="caution">
    <text evidence="11">The sequence shown here is derived from an EMBL/GenBank/DDBJ whole genome shotgun (WGS) entry which is preliminary data.</text>
</comment>
<keyword evidence="4" id="KW-0378">Hydrolase</keyword>
<evidence type="ECO:0000256" key="1">
    <source>
        <dbReference type="ARBA" id="ARBA00001668"/>
    </source>
</evidence>
<dbReference type="Gene3D" id="1.10.8.50">
    <property type="match status" value="1"/>
</dbReference>
<evidence type="ECO:0000256" key="3">
    <source>
        <dbReference type="ARBA" id="ARBA00022763"/>
    </source>
</evidence>
<organism evidence="11 12">
    <name type="scientific">Candidatus Phytoplasma crotalariae</name>
    <dbReference type="NCBI Taxonomy" id="2982627"/>
    <lineage>
        <taxon>Bacteria</taxon>
        <taxon>Bacillati</taxon>
        <taxon>Mycoplasmatota</taxon>
        <taxon>Mollicutes</taxon>
        <taxon>Acholeplasmatales</taxon>
        <taxon>Acholeplasmataceae</taxon>
        <taxon>Candidatus Phytoplasma</taxon>
        <taxon>16SrII (Peanut WB group)</taxon>
    </lineage>
</organism>
<reference evidence="11 12" key="1">
    <citation type="journal article" date="2023" name="Int. J. Syst. Evol. Microbiol.">
        <title>The observation of taxonomic boundaries for the 16SrII and 16SrXXV phytoplasmas using genome-based delimitation.</title>
        <authorList>
            <person name="Rodrigues Jardim B."/>
            <person name="Tran-Nguyen L.T.T."/>
            <person name="Gambley C."/>
            <person name="Al-Sadi A.M."/>
            <person name="Al-Subhi A.M."/>
            <person name="Foissac X."/>
            <person name="Salar P."/>
            <person name="Cai H."/>
            <person name="Yang J.Y."/>
            <person name="Davis R."/>
            <person name="Jones L."/>
            <person name="Rodoni B."/>
            <person name="Constable F.E."/>
        </authorList>
    </citation>
    <scope>NUCLEOTIDE SEQUENCE [LARGE SCALE GENOMIC DNA]</scope>
    <source>
        <strain evidence="11">BAWM-OMN-P53</strain>
    </source>
</reference>
<comment type="similarity">
    <text evidence="2">Belongs to the FPG family.</text>
</comment>
<dbReference type="Gene3D" id="3.20.190.10">
    <property type="entry name" value="MutM-like, N-terminal"/>
    <property type="match status" value="1"/>
</dbReference>
<dbReference type="PANTHER" id="PTHR22993:SF9">
    <property type="entry name" value="FORMAMIDOPYRIMIDINE-DNA GLYCOSYLASE"/>
    <property type="match status" value="1"/>
</dbReference>
<feature type="domain" description="Formamidopyrimidine-DNA glycosylase catalytic" evidence="10">
    <location>
        <begin position="1"/>
        <end position="72"/>
    </location>
</feature>
<accession>A0ABT9D469</accession>
<evidence type="ECO:0000313" key="12">
    <source>
        <dbReference type="Proteomes" id="UP001170674"/>
    </source>
</evidence>
<comment type="catalytic activity">
    <reaction evidence="1">
        <text>Hydrolysis of DNA containing ring-opened 7-methylguanine residues, releasing 2,6-diamino-4-hydroxy-5-(N-methyl)formamidopyrimidine.</text>
        <dbReference type="EC" id="3.2.2.23"/>
    </reaction>
</comment>
<evidence type="ECO:0000256" key="4">
    <source>
        <dbReference type="ARBA" id="ARBA00022801"/>
    </source>
</evidence>
<evidence type="ECO:0000313" key="11">
    <source>
        <dbReference type="EMBL" id="MDO8059431.1"/>
    </source>
</evidence>
<dbReference type="PANTHER" id="PTHR22993">
    <property type="entry name" value="FORMAMIDOPYRIMIDINE-DNA GLYCOSYLASE"/>
    <property type="match status" value="1"/>
</dbReference>
<evidence type="ECO:0000256" key="2">
    <source>
        <dbReference type="ARBA" id="ARBA00009409"/>
    </source>
</evidence>
<dbReference type="EMBL" id="JAOSIR010000049">
    <property type="protein sequence ID" value="MDO8059431.1"/>
    <property type="molecule type" value="Genomic_DNA"/>
</dbReference>
<evidence type="ECO:0000256" key="5">
    <source>
        <dbReference type="ARBA" id="ARBA00023125"/>
    </source>
</evidence>
<dbReference type="Proteomes" id="UP001170674">
    <property type="component" value="Unassembled WGS sequence"/>
</dbReference>
<keyword evidence="8" id="KW-0511">Multifunctional enzyme</keyword>
<keyword evidence="3" id="KW-0227">DNA damage</keyword>
<protein>
    <recommendedName>
        <fullName evidence="10">Formamidopyrimidine-DNA glycosylase catalytic domain-containing protein</fullName>
    </recommendedName>
</protein>
<name>A0ABT9D469_9MOLU</name>
<evidence type="ECO:0000259" key="10">
    <source>
        <dbReference type="PROSITE" id="PS51068"/>
    </source>
</evidence>
<dbReference type="SUPFAM" id="SSF46946">
    <property type="entry name" value="S13-like H2TH domain"/>
    <property type="match status" value="1"/>
</dbReference>
<dbReference type="InterPro" id="IPR035937">
    <property type="entry name" value="FPG_N"/>
</dbReference>
<dbReference type="SMART" id="SM01232">
    <property type="entry name" value="H2TH"/>
    <property type="match status" value="1"/>
</dbReference>
<keyword evidence="7" id="KW-0456">Lyase</keyword>
<sequence length="192" mass="22430">MKNKFFLKVKRQGKYLIFFLSNNLVLIGHLRMEGKINLNPINLCNNIYKHECWRLYLDNDIVMSYYDTRKFGRFLIYNYNDYLIKSPLSKLAKDPFEILLNDFYNKLQKTNRVIKQVLLDQSVISGIGNIYASEILFLARIHPSKPSCHLSLKQVENILKHARDILKASIQDGATTTNTFEGAPKRPKFRAI</sequence>
<evidence type="ECO:0000256" key="9">
    <source>
        <dbReference type="ARBA" id="ARBA00023295"/>
    </source>
</evidence>
<dbReference type="InterPro" id="IPR015886">
    <property type="entry name" value="H2TH_FPG"/>
</dbReference>
<dbReference type="SMART" id="SM00898">
    <property type="entry name" value="Fapy_DNA_glyco"/>
    <property type="match status" value="1"/>
</dbReference>
<dbReference type="Pfam" id="PF01149">
    <property type="entry name" value="Fapy_DNA_glyco"/>
    <property type="match status" value="1"/>
</dbReference>
<evidence type="ECO:0000256" key="6">
    <source>
        <dbReference type="ARBA" id="ARBA00023204"/>
    </source>
</evidence>
<keyword evidence="12" id="KW-1185">Reference proteome</keyword>
<dbReference type="InterPro" id="IPR010979">
    <property type="entry name" value="Ribosomal_uS13-like_H2TH"/>
</dbReference>
<dbReference type="Pfam" id="PF06831">
    <property type="entry name" value="H2TH"/>
    <property type="match status" value="1"/>
</dbReference>
<evidence type="ECO:0000256" key="8">
    <source>
        <dbReference type="ARBA" id="ARBA00023268"/>
    </source>
</evidence>
<keyword evidence="5" id="KW-0238">DNA-binding</keyword>
<keyword evidence="6" id="KW-0234">DNA repair</keyword>